<feature type="region of interest" description="Disordered" evidence="1">
    <location>
        <begin position="1"/>
        <end position="39"/>
    </location>
</feature>
<organism evidence="2">
    <name type="scientific">Methylobacterium bullatum</name>
    <dbReference type="NCBI Taxonomy" id="570505"/>
    <lineage>
        <taxon>Bacteria</taxon>
        <taxon>Pseudomonadati</taxon>
        <taxon>Pseudomonadota</taxon>
        <taxon>Alphaproteobacteria</taxon>
        <taxon>Hyphomicrobiales</taxon>
        <taxon>Methylobacteriaceae</taxon>
        <taxon>Methylobacterium</taxon>
    </lineage>
</organism>
<protein>
    <submittedName>
        <fullName evidence="2">Uncharacterized protein</fullName>
    </submittedName>
</protein>
<evidence type="ECO:0000313" key="2">
    <source>
        <dbReference type="EMBL" id="CAA2107193.1"/>
    </source>
</evidence>
<gene>
    <name evidence="2" type="ORF">MBUL_04040</name>
</gene>
<proteinExistence type="predicted"/>
<sequence length="148" mass="16291">MKVSGPSSRPARKEAAPWPPGATSFGARKPSRRPAAAPACWRGPIRPKAAAGNGFRVRQLVCEAAKQKVTVTFPTSGMLWWSKQYVEARLPAERGRDQVRALRWLIEPVADAKGEWAISRLESKTGEVTLPFPEDSLLPCLARQSLCR</sequence>
<name>A0A679J8C3_9HYPH</name>
<reference evidence="2" key="1">
    <citation type="submission" date="2019-12" db="EMBL/GenBank/DDBJ databases">
        <authorList>
            <person name="Cremers G."/>
        </authorList>
    </citation>
    <scope>NUCLEOTIDE SEQUENCE</scope>
    <source>
        <strain evidence="2">Mbul1</strain>
    </source>
</reference>
<accession>A0A679J8C3</accession>
<dbReference type="EMBL" id="LR743504">
    <property type="protein sequence ID" value="CAA2107193.1"/>
    <property type="molecule type" value="Genomic_DNA"/>
</dbReference>
<evidence type="ECO:0000256" key="1">
    <source>
        <dbReference type="SAM" id="MobiDB-lite"/>
    </source>
</evidence>
<dbReference type="AlphaFoldDB" id="A0A679J8C3"/>